<accession>A0A850NM19</accession>
<evidence type="ECO:0000313" key="2">
    <source>
        <dbReference type="Proteomes" id="UP000565205"/>
    </source>
</evidence>
<reference evidence="1 2" key="1">
    <citation type="submission" date="2020-06" db="EMBL/GenBank/DDBJ databases">
        <title>Description of novel acetic acid bacteria.</title>
        <authorList>
            <person name="Sombolestani A."/>
        </authorList>
    </citation>
    <scope>NUCLEOTIDE SEQUENCE [LARGE SCALE GENOMIC DNA]</scope>
    <source>
        <strain evidence="1 2">LMG 26838</strain>
    </source>
</reference>
<dbReference type="AlphaFoldDB" id="A0A850NM19"/>
<organism evidence="1 2">
    <name type="scientific">Endobacter medicaginis</name>
    <dbReference type="NCBI Taxonomy" id="1181271"/>
    <lineage>
        <taxon>Bacteria</taxon>
        <taxon>Pseudomonadati</taxon>
        <taxon>Pseudomonadota</taxon>
        <taxon>Alphaproteobacteria</taxon>
        <taxon>Acetobacterales</taxon>
        <taxon>Acetobacteraceae</taxon>
        <taxon>Endobacter</taxon>
    </lineage>
</organism>
<dbReference type="RefSeq" id="WP_176621711.1">
    <property type="nucleotide sequence ID" value="NZ_JABXXQ010000007.1"/>
</dbReference>
<sequence>MMTSPSGGYGSLASTDMLWASGRLSGDCCLPAPNLATVDRRPTNYTIKEPRYVWSNIDTWLSQHEEHTVSTLCLLALSKVGIDIEPEDLTPQRKRLNALRSPDGDPREPIPRCVRIPRYVRMRAEHHLRTRPDLTFKHLIMQGLHQLGIEIESEDLVAVRTRRIALGDPNTENSDD</sequence>
<evidence type="ECO:0000313" key="1">
    <source>
        <dbReference type="EMBL" id="NVN28980.1"/>
    </source>
</evidence>
<dbReference type="EMBL" id="JABXXQ010000007">
    <property type="protein sequence ID" value="NVN28980.1"/>
    <property type="molecule type" value="Genomic_DNA"/>
</dbReference>
<protein>
    <submittedName>
        <fullName evidence="1">Uncharacterized protein</fullName>
    </submittedName>
</protein>
<comment type="caution">
    <text evidence="1">The sequence shown here is derived from an EMBL/GenBank/DDBJ whole genome shotgun (WGS) entry which is preliminary data.</text>
</comment>
<dbReference type="Proteomes" id="UP000565205">
    <property type="component" value="Unassembled WGS sequence"/>
</dbReference>
<name>A0A850NM19_9PROT</name>
<gene>
    <name evidence="1" type="ORF">HUK83_01275</name>
</gene>
<proteinExistence type="predicted"/>